<evidence type="ECO:0000313" key="2">
    <source>
        <dbReference type="EMBL" id="TNN47868.1"/>
    </source>
</evidence>
<organism evidence="2 3">
    <name type="scientific">Liparis tanakae</name>
    <name type="common">Tanaka's snailfish</name>
    <dbReference type="NCBI Taxonomy" id="230148"/>
    <lineage>
        <taxon>Eukaryota</taxon>
        <taxon>Metazoa</taxon>
        <taxon>Chordata</taxon>
        <taxon>Craniata</taxon>
        <taxon>Vertebrata</taxon>
        <taxon>Euteleostomi</taxon>
        <taxon>Actinopterygii</taxon>
        <taxon>Neopterygii</taxon>
        <taxon>Teleostei</taxon>
        <taxon>Neoteleostei</taxon>
        <taxon>Acanthomorphata</taxon>
        <taxon>Eupercaria</taxon>
        <taxon>Perciformes</taxon>
        <taxon>Cottioidei</taxon>
        <taxon>Cottales</taxon>
        <taxon>Liparidae</taxon>
        <taxon>Liparis</taxon>
    </lineage>
</organism>
<proteinExistence type="predicted"/>
<evidence type="ECO:0000256" key="1">
    <source>
        <dbReference type="SAM" id="MobiDB-lite"/>
    </source>
</evidence>
<dbReference type="Proteomes" id="UP000314294">
    <property type="component" value="Unassembled WGS sequence"/>
</dbReference>
<reference evidence="2 3" key="1">
    <citation type="submission" date="2019-03" db="EMBL/GenBank/DDBJ databases">
        <title>First draft genome of Liparis tanakae, snailfish: a comprehensive survey of snailfish specific genes.</title>
        <authorList>
            <person name="Kim W."/>
            <person name="Song I."/>
            <person name="Jeong J.-H."/>
            <person name="Kim D."/>
            <person name="Kim S."/>
            <person name="Ryu S."/>
            <person name="Song J.Y."/>
            <person name="Lee S.K."/>
        </authorList>
    </citation>
    <scope>NUCLEOTIDE SEQUENCE [LARGE SCALE GENOMIC DNA]</scope>
    <source>
        <tissue evidence="2">Muscle</tissue>
    </source>
</reference>
<dbReference type="EMBL" id="SRLO01000721">
    <property type="protein sequence ID" value="TNN47868.1"/>
    <property type="molecule type" value="Genomic_DNA"/>
</dbReference>
<name>A0A4Z2G2Y7_9TELE</name>
<feature type="region of interest" description="Disordered" evidence="1">
    <location>
        <begin position="55"/>
        <end position="89"/>
    </location>
</feature>
<protein>
    <submittedName>
        <fullName evidence="2">Uncharacterized protein</fullName>
    </submittedName>
</protein>
<dbReference type="AlphaFoldDB" id="A0A4Z2G2Y7"/>
<feature type="compositionally biased region" description="Basic residues" evidence="1">
    <location>
        <begin position="73"/>
        <end position="89"/>
    </location>
</feature>
<comment type="caution">
    <text evidence="2">The sequence shown here is derived from an EMBL/GenBank/DDBJ whole genome shotgun (WGS) entry which is preliminary data.</text>
</comment>
<evidence type="ECO:0000313" key="3">
    <source>
        <dbReference type="Proteomes" id="UP000314294"/>
    </source>
</evidence>
<accession>A0A4Z2G2Y7</accession>
<sequence length="89" mass="9929">MQRVSVFRNLDERRASIDGVVQTVVCARRVFLSSGLWSILLFISVPKSDIIAERKKDAQTSGGLGAAGDGAARRRGSWRRKRRTRLLSD</sequence>
<gene>
    <name evidence="2" type="ORF">EYF80_041919</name>
</gene>
<keyword evidence="3" id="KW-1185">Reference proteome</keyword>